<dbReference type="Proteomes" id="UP000594195">
    <property type="component" value="Chromosome"/>
</dbReference>
<keyword evidence="8" id="KW-0175">Coiled coil</keyword>
<evidence type="ECO:0000256" key="1">
    <source>
        <dbReference type="ARBA" id="ARBA00004442"/>
    </source>
</evidence>
<accession>A0A7M2Y8J2</accession>
<evidence type="ECO:0000313" key="9">
    <source>
        <dbReference type="EMBL" id="QOW09712.1"/>
    </source>
</evidence>
<protein>
    <submittedName>
        <fullName evidence="9">TolC family protein</fullName>
    </submittedName>
</protein>
<feature type="coiled-coil region" evidence="8">
    <location>
        <begin position="350"/>
        <end position="380"/>
    </location>
</feature>
<dbReference type="AlphaFoldDB" id="A0A7M2Y8J2"/>
<evidence type="ECO:0000256" key="8">
    <source>
        <dbReference type="SAM" id="Coils"/>
    </source>
</evidence>
<keyword evidence="4" id="KW-1134">Transmembrane beta strand</keyword>
<dbReference type="GO" id="GO:0015288">
    <property type="term" value="F:porin activity"/>
    <property type="evidence" value="ECO:0007669"/>
    <property type="project" value="TreeGrafter"/>
</dbReference>
<dbReference type="InterPro" id="IPR003423">
    <property type="entry name" value="OMP_efflux"/>
</dbReference>
<dbReference type="RefSeq" id="WP_193812927.1">
    <property type="nucleotide sequence ID" value="NZ_CP040442.1"/>
</dbReference>
<keyword evidence="6" id="KW-0472">Membrane</keyword>
<dbReference type="PANTHER" id="PTHR30026">
    <property type="entry name" value="OUTER MEMBRANE PROTEIN TOLC"/>
    <property type="match status" value="1"/>
</dbReference>
<reference evidence="9 10" key="1">
    <citation type="submission" date="2019-05" db="EMBL/GenBank/DDBJ databases">
        <title>Chryseobacterium sp. isolated from King George Island, maritime Antarctica.</title>
        <authorList>
            <person name="Peng X."/>
        </authorList>
    </citation>
    <scope>NUCLEOTIDE SEQUENCE [LARGE SCALE GENOMIC DNA]</scope>
    <source>
        <strain evidence="9 10">7-3A</strain>
    </source>
</reference>
<keyword evidence="5" id="KW-0812">Transmembrane</keyword>
<dbReference type="GO" id="GO:1990281">
    <property type="term" value="C:efflux pump complex"/>
    <property type="evidence" value="ECO:0007669"/>
    <property type="project" value="TreeGrafter"/>
</dbReference>
<dbReference type="EMBL" id="CP040442">
    <property type="protein sequence ID" value="QOW09712.1"/>
    <property type="molecule type" value="Genomic_DNA"/>
</dbReference>
<evidence type="ECO:0000256" key="3">
    <source>
        <dbReference type="ARBA" id="ARBA00022448"/>
    </source>
</evidence>
<comment type="similarity">
    <text evidence="2">Belongs to the outer membrane factor (OMF) (TC 1.B.17) family.</text>
</comment>
<evidence type="ECO:0000256" key="7">
    <source>
        <dbReference type="ARBA" id="ARBA00023237"/>
    </source>
</evidence>
<proteinExistence type="inferred from homology"/>
<dbReference type="InterPro" id="IPR051906">
    <property type="entry name" value="TolC-like"/>
</dbReference>
<sequence>MKTKIGFLIILNFFYLNVFSQNIKYPDQWTLQNSIEYAKTNNFSITSLRLSKNSSDQDLLQAKAAKYPNLNGTVSQGIFAVSGNNGFHINGANSQSIGASSSMILYHDNNINNTVLSKDLLVQMANLSVNEAENNITLSVTQAFLNVMMAQENLIYFQNLLSTTQIQLKQGTQLYNAGSISKLNFLQFQSQQAQDEYNLVAAQNTLRTDLLNLKQLLQLPSSYDFQISAPSDILVSDDIKTLQEVQNSAQTKRPEVKYGQLNIENSETNLKIAQSSIKPTLSLAGNISTNYSQGNGNYFNQLGNQFYLPVGLSLGIPIYNNRIYRTNIEKSKIEIQQANLSLQNTRTVLNQQIEQAFINLQNSISQYESAEKQMKINEETYSIVNAQLKLGAIDYVQLQQQKLIYIQALQNYLQAKYSAVLNKKIYEFYAGQEINL</sequence>
<evidence type="ECO:0000256" key="6">
    <source>
        <dbReference type="ARBA" id="ARBA00023136"/>
    </source>
</evidence>
<evidence type="ECO:0000313" key="10">
    <source>
        <dbReference type="Proteomes" id="UP000594195"/>
    </source>
</evidence>
<dbReference type="Pfam" id="PF02321">
    <property type="entry name" value="OEP"/>
    <property type="match status" value="2"/>
</dbReference>
<dbReference type="PANTHER" id="PTHR30026:SF20">
    <property type="entry name" value="OUTER MEMBRANE PROTEIN TOLC"/>
    <property type="match status" value="1"/>
</dbReference>
<name>A0A7M2Y8J2_9FLAO</name>
<gene>
    <name evidence="9" type="ORF">Q73A0000_04700</name>
</gene>
<dbReference type="GO" id="GO:0015562">
    <property type="term" value="F:efflux transmembrane transporter activity"/>
    <property type="evidence" value="ECO:0007669"/>
    <property type="project" value="InterPro"/>
</dbReference>
<evidence type="ECO:0000256" key="5">
    <source>
        <dbReference type="ARBA" id="ARBA00022692"/>
    </source>
</evidence>
<dbReference type="Gene3D" id="1.20.1600.10">
    <property type="entry name" value="Outer membrane efflux proteins (OEP)"/>
    <property type="match status" value="1"/>
</dbReference>
<keyword evidence="7" id="KW-0998">Cell outer membrane</keyword>
<dbReference type="GO" id="GO:0009279">
    <property type="term" value="C:cell outer membrane"/>
    <property type="evidence" value="ECO:0007669"/>
    <property type="project" value="UniProtKB-SubCell"/>
</dbReference>
<evidence type="ECO:0000256" key="2">
    <source>
        <dbReference type="ARBA" id="ARBA00007613"/>
    </source>
</evidence>
<keyword evidence="10" id="KW-1185">Reference proteome</keyword>
<evidence type="ECO:0000256" key="4">
    <source>
        <dbReference type="ARBA" id="ARBA00022452"/>
    </source>
</evidence>
<organism evidence="9 10">
    <name type="scientific">Kaistella flava</name>
    <name type="common">ex Peng et al. 2021</name>
    <dbReference type="NCBI Taxonomy" id="2038776"/>
    <lineage>
        <taxon>Bacteria</taxon>
        <taxon>Pseudomonadati</taxon>
        <taxon>Bacteroidota</taxon>
        <taxon>Flavobacteriia</taxon>
        <taxon>Flavobacteriales</taxon>
        <taxon>Weeksellaceae</taxon>
        <taxon>Chryseobacterium group</taxon>
        <taxon>Kaistella</taxon>
    </lineage>
</organism>
<dbReference type="SUPFAM" id="SSF56954">
    <property type="entry name" value="Outer membrane efflux proteins (OEP)"/>
    <property type="match status" value="1"/>
</dbReference>
<keyword evidence="3" id="KW-0813">Transport</keyword>
<comment type="subcellular location">
    <subcellularLocation>
        <location evidence="1">Cell outer membrane</location>
    </subcellularLocation>
</comment>
<dbReference type="KEGG" id="kfa:Q73A0000_04700"/>